<reference evidence="1 2" key="1">
    <citation type="submission" date="2018-05" db="EMBL/GenBank/DDBJ databases">
        <title>Complete genome sequence of sponge-derived Streptomyces sp. HNM0039.</title>
        <authorList>
            <person name="Huang X."/>
            <person name="Zhou S."/>
        </authorList>
    </citation>
    <scope>NUCLEOTIDE SEQUENCE [LARGE SCALE GENOMIC DNA]</scope>
    <source>
        <strain evidence="1 2">HNM0039</strain>
    </source>
</reference>
<evidence type="ECO:0000313" key="1">
    <source>
        <dbReference type="EMBL" id="AWI29545.1"/>
    </source>
</evidence>
<dbReference type="Proteomes" id="UP000244900">
    <property type="component" value="Chromosome"/>
</dbReference>
<proteinExistence type="predicted"/>
<organism evidence="1 2">
    <name type="scientific">Streptomyces tirandamycinicus</name>
    <dbReference type="NCBI Taxonomy" id="2174846"/>
    <lineage>
        <taxon>Bacteria</taxon>
        <taxon>Bacillati</taxon>
        <taxon>Actinomycetota</taxon>
        <taxon>Actinomycetes</taxon>
        <taxon>Kitasatosporales</taxon>
        <taxon>Streptomycetaceae</taxon>
        <taxon>Streptomyces</taxon>
    </lineage>
</organism>
<sequence length="72" mass="7795">MRGTAVDVSDATSAAASVPRTDLLPIRFRPAQQPFGPAGPASVLRPQKLFVIGRVAAVRRARTFRRDPRPAE</sequence>
<dbReference type="EMBL" id="CP029188">
    <property type="protein sequence ID" value="AWI29545.1"/>
    <property type="molecule type" value="Genomic_DNA"/>
</dbReference>
<keyword evidence="2" id="KW-1185">Reference proteome</keyword>
<accession>A0A2S1ST06</accession>
<name>A0A2S1ST06_9ACTN</name>
<gene>
    <name evidence="1" type="ORF">DDW44_12690</name>
</gene>
<dbReference type="KEGG" id="stir:DDW44_12690"/>
<protein>
    <submittedName>
        <fullName evidence="1">Uncharacterized protein</fullName>
    </submittedName>
</protein>
<dbReference type="AlphaFoldDB" id="A0A2S1ST06"/>
<evidence type="ECO:0000313" key="2">
    <source>
        <dbReference type="Proteomes" id="UP000244900"/>
    </source>
</evidence>